<keyword evidence="3" id="KW-0472">Membrane</keyword>
<dbReference type="InterPro" id="IPR036286">
    <property type="entry name" value="LexA/Signal_pep-like_sf"/>
</dbReference>
<keyword evidence="3" id="KW-0812">Transmembrane</keyword>
<dbReference type="Pfam" id="PF10502">
    <property type="entry name" value="Peptidase_S26"/>
    <property type="match status" value="1"/>
</dbReference>
<dbReference type="Gene3D" id="2.10.109.10">
    <property type="entry name" value="Umud Fragment, subunit A"/>
    <property type="match status" value="1"/>
</dbReference>
<evidence type="ECO:0000256" key="3">
    <source>
        <dbReference type="RuleBase" id="RU362042"/>
    </source>
</evidence>
<gene>
    <name evidence="5" type="primary">lepB</name>
    <name evidence="5" type="ORF">ACFPER_17325</name>
</gene>
<evidence type="ECO:0000259" key="4">
    <source>
        <dbReference type="Pfam" id="PF10502"/>
    </source>
</evidence>
<feature type="transmembrane region" description="Helical" evidence="3">
    <location>
        <begin position="6"/>
        <end position="26"/>
    </location>
</feature>
<protein>
    <recommendedName>
        <fullName evidence="3">Signal peptidase I</fullName>
        <ecNumber evidence="3">3.4.21.89</ecNumber>
    </recommendedName>
</protein>
<evidence type="ECO:0000256" key="1">
    <source>
        <dbReference type="ARBA" id="ARBA00004401"/>
    </source>
</evidence>
<keyword evidence="3" id="KW-1133">Transmembrane helix</keyword>
<feature type="domain" description="Peptidase S26" evidence="4">
    <location>
        <begin position="8"/>
        <end position="156"/>
    </location>
</feature>
<name>A0ABV9R8S8_9MICO</name>
<dbReference type="SUPFAM" id="SSF51306">
    <property type="entry name" value="LexA/Signal peptidase"/>
    <property type="match status" value="1"/>
</dbReference>
<comment type="subcellular location">
    <subcellularLocation>
        <location evidence="1">Cell membrane</location>
        <topology evidence="1">Single-pass type II membrane protein</topology>
    </subcellularLocation>
    <subcellularLocation>
        <location evidence="3">Membrane</location>
        <topology evidence="3">Single-pass type II membrane protein</topology>
    </subcellularLocation>
</comment>
<proteinExistence type="inferred from homology"/>
<evidence type="ECO:0000256" key="2">
    <source>
        <dbReference type="ARBA" id="ARBA00009370"/>
    </source>
</evidence>
<comment type="catalytic activity">
    <reaction evidence="3">
        <text>Cleavage of hydrophobic, N-terminal signal or leader sequences from secreted and periplasmic proteins.</text>
        <dbReference type="EC" id="3.4.21.89"/>
    </reaction>
</comment>
<reference evidence="6" key="1">
    <citation type="journal article" date="2019" name="Int. J. Syst. Evol. Microbiol.">
        <title>The Global Catalogue of Microorganisms (GCM) 10K type strain sequencing project: providing services to taxonomists for standard genome sequencing and annotation.</title>
        <authorList>
            <consortium name="The Broad Institute Genomics Platform"/>
            <consortium name="The Broad Institute Genome Sequencing Center for Infectious Disease"/>
            <person name="Wu L."/>
            <person name="Ma J."/>
        </authorList>
    </citation>
    <scope>NUCLEOTIDE SEQUENCE [LARGE SCALE GENOMIC DNA]</scope>
    <source>
        <strain evidence="6">CGMCC 1.12192</strain>
    </source>
</reference>
<accession>A0ABV9R8S8</accession>
<dbReference type="NCBIfam" id="TIGR02227">
    <property type="entry name" value="sigpep_I_bact"/>
    <property type="match status" value="1"/>
</dbReference>
<sequence>MPGLAGVIWIVVVIGAAVLVHRYVVFPTVVRSESMRPSLEPGDVLLAGRVRSRTRLRRGEILVYRDAQTSERRIRRMIGLPGDRVQIADDGVVSVNGDAVFEPYARRSGGFRGSFRVPADRFFVLSDQRGGPHDTRTWRESFVPVGEVVGVARVRLLPWPIVATGVLAR</sequence>
<dbReference type="InterPro" id="IPR019533">
    <property type="entry name" value="Peptidase_S26"/>
</dbReference>
<comment type="caution">
    <text evidence="5">The sequence shown here is derived from an EMBL/GenBank/DDBJ whole genome shotgun (WGS) entry which is preliminary data.</text>
</comment>
<dbReference type="PRINTS" id="PR00727">
    <property type="entry name" value="LEADERPTASE"/>
</dbReference>
<organism evidence="5 6">
    <name type="scientific">Agromyces aurantiacus</name>
    <dbReference type="NCBI Taxonomy" id="165814"/>
    <lineage>
        <taxon>Bacteria</taxon>
        <taxon>Bacillati</taxon>
        <taxon>Actinomycetota</taxon>
        <taxon>Actinomycetes</taxon>
        <taxon>Micrococcales</taxon>
        <taxon>Microbacteriaceae</taxon>
        <taxon>Agromyces</taxon>
    </lineage>
</organism>
<dbReference type="PANTHER" id="PTHR43390">
    <property type="entry name" value="SIGNAL PEPTIDASE I"/>
    <property type="match status" value="1"/>
</dbReference>
<evidence type="ECO:0000313" key="5">
    <source>
        <dbReference type="EMBL" id="MFC4830561.1"/>
    </source>
</evidence>
<comment type="similarity">
    <text evidence="2 3">Belongs to the peptidase S26 family.</text>
</comment>
<evidence type="ECO:0000313" key="6">
    <source>
        <dbReference type="Proteomes" id="UP001595960"/>
    </source>
</evidence>
<keyword evidence="3" id="KW-0645">Protease</keyword>
<dbReference type="GO" id="GO:0009003">
    <property type="term" value="F:signal peptidase activity"/>
    <property type="evidence" value="ECO:0007669"/>
    <property type="project" value="UniProtKB-EC"/>
</dbReference>
<dbReference type="EMBL" id="JBHSJC010000002">
    <property type="protein sequence ID" value="MFC4830561.1"/>
    <property type="molecule type" value="Genomic_DNA"/>
</dbReference>
<keyword evidence="3 5" id="KW-0378">Hydrolase</keyword>
<keyword evidence="6" id="KW-1185">Reference proteome</keyword>
<dbReference type="EC" id="3.4.21.89" evidence="3"/>
<dbReference type="Proteomes" id="UP001595960">
    <property type="component" value="Unassembled WGS sequence"/>
</dbReference>
<dbReference type="RefSeq" id="WP_204393883.1">
    <property type="nucleotide sequence ID" value="NZ_JAFBBW010000001.1"/>
</dbReference>
<dbReference type="PANTHER" id="PTHR43390:SF1">
    <property type="entry name" value="CHLOROPLAST PROCESSING PEPTIDASE"/>
    <property type="match status" value="1"/>
</dbReference>
<dbReference type="InterPro" id="IPR000223">
    <property type="entry name" value="Pept_S26A_signal_pept_1"/>
</dbReference>